<dbReference type="Proteomes" id="UP000260644">
    <property type="component" value="Unassembled WGS sequence"/>
</dbReference>
<reference evidence="2 3" key="1">
    <citation type="submission" date="2018-07" db="EMBL/GenBank/DDBJ databases">
        <title>Chitinophaga K2CV101002-2 sp. nov., isolated from a monsoon evergreen broad-leaved forest soil.</title>
        <authorList>
            <person name="Lv Y."/>
        </authorList>
    </citation>
    <scope>NUCLEOTIDE SEQUENCE [LARGE SCALE GENOMIC DNA]</scope>
    <source>
        <strain evidence="2 3">GDMCC 1.1288</strain>
    </source>
</reference>
<accession>A0A3E1YA13</accession>
<dbReference type="AlphaFoldDB" id="A0A3E1YA13"/>
<dbReference type="InterPro" id="IPR000866">
    <property type="entry name" value="AhpC/TSA"/>
</dbReference>
<protein>
    <recommendedName>
        <fullName evidence="1">Alkyl hydroperoxide reductase subunit C/ Thiol specific antioxidant domain-containing protein</fullName>
    </recommendedName>
</protein>
<evidence type="ECO:0000313" key="2">
    <source>
        <dbReference type="EMBL" id="RFS22563.1"/>
    </source>
</evidence>
<dbReference type="Gene3D" id="3.40.30.10">
    <property type="entry name" value="Glutaredoxin"/>
    <property type="match status" value="1"/>
</dbReference>
<dbReference type="Pfam" id="PF00578">
    <property type="entry name" value="AhpC-TSA"/>
    <property type="match status" value="1"/>
</dbReference>
<name>A0A3E1YA13_9BACT</name>
<dbReference type="RefSeq" id="WP_116975957.1">
    <property type="nucleotide sequence ID" value="NZ_QPMM01000006.1"/>
</dbReference>
<proteinExistence type="predicted"/>
<dbReference type="InterPro" id="IPR036249">
    <property type="entry name" value="Thioredoxin-like_sf"/>
</dbReference>
<gene>
    <name evidence="2" type="ORF">DVR12_12225</name>
</gene>
<keyword evidence="3" id="KW-1185">Reference proteome</keyword>
<dbReference type="OrthoDB" id="645652at2"/>
<dbReference type="GO" id="GO:0016209">
    <property type="term" value="F:antioxidant activity"/>
    <property type="evidence" value="ECO:0007669"/>
    <property type="project" value="InterPro"/>
</dbReference>
<dbReference type="GO" id="GO:0016491">
    <property type="term" value="F:oxidoreductase activity"/>
    <property type="evidence" value="ECO:0007669"/>
    <property type="project" value="InterPro"/>
</dbReference>
<dbReference type="EMBL" id="QPMM01000006">
    <property type="protein sequence ID" value="RFS22563.1"/>
    <property type="molecule type" value="Genomic_DNA"/>
</dbReference>
<evidence type="ECO:0000313" key="3">
    <source>
        <dbReference type="Proteomes" id="UP000260644"/>
    </source>
</evidence>
<organism evidence="2 3">
    <name type="scientific">Chitinophaga silvatica</name>
    <dbReference type="NCBI Taxonomy" id="2282649"/>
    <lineage>
        <taxon>Bacteria</taxon>
        <taxon>Pseudomonadati</taxon>
        <taxon>Bacteroidota</taxon>
        <taxon>Chitinophagia</taxon>
        <taxon>Chitinophagales</taxon>
        <taxon>Chitinophagaceae</taxon>
        <taxon>Chitinophaga</taxon>
    </lineage>
</organism>
<sequence length="194" mass="21609">MSTASSTLYRYADFLTEPVPENFPSPNRNRVRINPLERGAYFPEVSLEEGGRLFNLGTQPLVVAFYSWHWNAYGDRYFAELQQLQAAVEAAGAKLVVISTEDKKQFKAIHPTSPAFDIIHDTQHRIARKAGIYSETDPIWGRVSGVNEDVPVPAVYVLSPSSEINFAFVDHYLQNSLPVEKIIAAIGNQLAISA</sequence>
<evidence type="ECO:0000259" key="1">
    <source>
        <dbReference type="Pfam" id="PF00578"/>
    </source>
</evidence>
<dbReference type="SUPFAM" id="SSF52833">
    <property type="entry name" value="Thioredoxin-like"/>
    <property type="match status" value="1"/>
</dbReference>
<comment type="caution">
    <text evidence="2">The sequence shown here is derived from an EMBL/GenBank/DDBJ whole genome shotgun (WGS) entry which is preliminary data.</text>
</comment>
<feature type="domain" description="Alkyl hydroperoxide reductase subunit C/ Thiol specific antioxidant" evidence="1">
    <location>
        <begin position="55"/>
        <end position="165"/>
    </location>
</feature>